<reference evidence="2" key="1">
    <citation type="journal article" date="2013" name="Nat. Genet.">
        <title>The draft genomes of soft-shell turtle and green sea turtle yield insights into the development and evolution of the turtle-specific body plan.</title>
        <authorList>
            <person name="Wang Z."/>
            <person name="Pascual-Anaya J."/>
            <person name="Zadissa A."/>
            <person name="Li W."/>
            <person name="Niimura Y."/>
            <person name="Huang Z."/>
            <person name="Li C."/>
            <person name="White S."/>
            <person name="Xiong Z."/>
            <person name="Fang D."/>
            <person name="Wang B."/>
            <person name="Ming Y."/>
            <person name="Chen Y."/>
            <person name="Zheng Y."/>
            <person name="Kuraku S."/>
            <person name="Pignatelli M."/>
            <person name="Herrero J."/>
            <person name="Beal K."/>
            <person name="Nozawa M."/>
            <person name="Li Q."/>
            <person name="Wang J."/>
            <person name="Zhang H."/>
            <person name="Yu L."/>
            <person name="Shigenobu S."/>
            <person name="Wang J."/>
            <person name="Liu J."/>
            <person name="Flicek P."/>
            <person name="Searle S."/>
            <person name="Wang J."/>
            <person name="Kuratani S."/>
            <person name="Yin Y."/>
            <person name="Aken B."/>
            <person name="Zhang G."/>
            <person name="Irie N."/>
        </authorList>
    </citation>
    <scope>NUCLEOTIDE SEQUENCE [LARGE SCALE GENOMIC DNA]</scope>
</reference>
<accession>M7C1C3</accession>
<dbReference type="Proteomes" id="UP000031443">
    <property type="component" value="Unassembled WGS sequence"/>
</dbReference>
<dbReference type="EMBL" id="KB533577">
    <property type="protein sequence ID" value="EMP34187.1"/>
    <property type="molecule type" value="Genomic_DNA"/>
</dbReference>
<sequence length="130" mass="14563">MKMWENQVQVPAPVTSQVFYTKGMSILPIGLVDSDRSSGARFITSSLDTINRPLSAFPSIPVLHRHERRRQSRLGSSSSRLTAVKTLRFLVICGIDCLQQTPIVKVHDEKTCKMKVSYQLIKTTCSSLVL</sequence>
<protein>
    <submittedName>
        <fullName evidence="1">Uncharacterized protein</fullName>
    </submittedName>
</protein>
<evidence type="ECO:0000313" key="2">
    <source>
        <dbReference type="Proteomes" id="UP000031443"/>
    </source>
</evidence>
<evidence type="ECO:0000313" key="1">
    <source>
        <dbReference type="EMBL" id="EMP34187.1"/>
    </source>
</evidence>
<gene>
    <name evidence="1" type="ORF">UY3_08650</name>
</gene>
<dbReference type="AlphaFoldDB" id="M7C1C3"/>
<name>M7C1C3_CHEMY</name>
<proteinExistence type="predicted"/>
<organism evidence="1 2">
    <name type="scientific">Chelonia mydas</name>
    <name type="common">Green sea-turtle</name>
    <name type="synonym">Chelonia agassizi</name>
    <dbReference type="NCBI Taxonomy" id="8469"/>
    <lineage>
        <taxon>Eukaryota</taxon>
        <taxon>Metazoa</taxon>
        <taxon>Chordata</taxon>
        <taxon>Craniata</taxon>
        <taxon>Vertebrata</taxon>
        <taxon>Euteleostomi</taxon>
        <taxon>Archelosauria</taxon>
        <taxon>Testudinata</taxon>
        <taxon>Testudines</taxon>
        <taxon>Cryptodira</taxon>
        <taxon>Durocryptodira</taxon>
        <taxon>Americhelydia</taxon>
        <taxon>Chelonioidea</taxon>
        <taxon>Cheloniidae</taxon>
        <taxon>Chelonia</taxon>
    </lineage>
</organism>
<keyword evidence="2" id="KW-1185">Reference proteome</keyword>